<dbReference type="Proteomes" id="UP000320095">
    <property type="component" value="Unassembled WGS sequence"/>
</dbReference>
<dbReference type="InterPro" id="IPR052526">
    <property type="entry name" value="HTH-type_Bedaq_tolerance"/>
</dbReference>
<dbReference type="PANTHER" id="PTHR39515:SF2">
    <property type="entry name" value="HTH-TYPE TRANSCRIPTIONAL REGULATOR RV0880"/>
    <property type="match status" value="1"/>
</dbReference>
<dbReference type="PANTHER" id="PTHR39515">
    <property type="entry name" value="CONSERVED PROTEIN"/>
    <property type="match status" value="1"/>
</dbReference>
<name>A0A502DVT8_9MYCO</name>
<evidence type="ECO:0000259" key="1">
    <source>
        <dbReference type="PROSITE" id="PS50995"/>
    </source>
</evidence>
<dbReference type="AlphaFoldDB" id="A0A502DVT8"/>
<proteinExistence type="predicted"/>
<sequence>MSRTAAPTMTAEHETALADLADAIMHAARLIRSWDQAAETVVPLSMIEAAVLEYVDRHPGCRPSDVAHEVRMRSSNFSAALRALEKQALVERRSDPSDGRTANLFVTALAKQNIDIVRSRRAALLASALGSNRARTDAARDLLDQLRTAPRE</sequence>
<keyword evidence="3" id="KW-1185">Reference proteome</keyword>
<accession>A0A502DVT8</accession>
<dbReference type="GO" id="GO:0003700">
    <property type="term" value="F:DNA-binding transcription factor activity"/>
    <property type="evidence" value="ECO:0007669"/>
    <property type="project" value="InterPro"/>
</dbReference>
<reference evidence="2 3" key="1">
    <citation type="journal article" date="2019" name="Environ. Microbiol.">
        <title>Species interactions and distinct microbial communities in high Arctic permafrost affected cryosols are associated with the CH4 and CO2 gas fluxes.</title>
        <authorList>
            <person name="Altshuler I."/>
            <person name="Hamel J."/>
            <person name="Turney S."/>
            <person name="Magnuson E."/>
            <person name="Levesque R."/>
            <person name="Greer C."/>
            <person name="Whyte L.G."/>
        </authorList>
    </citation>
    <scope>NUCLEOTIDE SEQUENCE [LARGE SCALE GENOMIC DNA]</scope>
    <source>
        <strain evidence="2 3">S5.20</strain>
    </source>
</reference>
<protein>
    <submittedName>
        <fullName evidence="2">MarR family transcriptional regulator</fullName>
    </submittedName>
</protein>
<evidence type="ECO:0000313" key="2">
    <source>
        <dbReference type="EMBL" id="TPG28336.1"/>
    </source>
</evidence>
<dbReference type="PROSITE" id="PS50995">
    <property type="entry name" value="HTH_MARR_2"/>
    <property type="match status" value="1"/>
</dbReference>
<gene>
    <name evidence="2" type="ORF">EAH80_27450</name>
</gene>
<comment type="caution">
    <text evidence="2">The sequence shown here is derived from an EMBL/GenBank/DDBJ whole genome shotgun (WGS) entry which is preliminary data.</text>
</comment>
<dbReference type="SMART" id="SM00347">
    <property type="entry name" value="HTH_MARR"/>
    <property type="match status" value="1"/>
</dbReference>
<dbReference type="EMBL" id="RCZG01000018">
    <property type="protein sequence ID" value="TPG28336.1"/>
    <property type="molecule type" value="Genomic_DNA"/>
</dbReference>
<dbReference type="InterPro" id="IPR036390">
    <property type="entry name" value="WH_DNA-bd_sf"/>
</dbReference>
<dbReference type="InterPro" id="IPR036388">
    <property type="entry name" value="WH-like_DNA-bd_sf"/>
</dbReference>
<evidence type="ECO:0000313" key="3">
    <source>
        <dbReference type="Proteomes" id="UP000320095"/>
    </source>
</evidence>
<dbReference type="Pfam" id="PF12802">
    <property type="entry name" value="MarR_2"/>
    <property type="match status" value="1"/>
</dbReference>
<organism evidence="2 3">
    <name type="scientific">Mycolicibacterium hodleri</name>
    <dbReference type="NCBI Taxonomy" id="49897"/>
    <lineage>
        <taxon>Bacteria</taxon>
        <taxon>Bacillati</taxon>
        <taxon>Actinomycetota</taxon>
        <taxon>Actinomycetes</taxon>
        <taxon>Mycobacteriales</taxon>
        <taxon>Mycobacteriaceae</taxon>
        <taxon>Mycolicibacterium</taxon>
    </lineage>
</organism>
<dbReference type="InterPro" id="IPR000835">
    <property type="entry name" value="HTH_MarR-typ"/>
</dbReference>
<dbReference type="RefSeq" id="WP_140698550.1">
    <property type="nucleotide sequence ID" value="NZ_RCZG01000018.1"/>
</dbReference>
<dbReference type="Gene3D" id="1.10.10.10">
    <property type="entry name" value="Winged helix-like DNA-binding domain superfamily/Winged helix DNA-binding domain"/>
    <property type="match status" value="1"/>
</dbReference>
<dbReference type="SUPFAM" id="SSF46785">
    <property type="entry name" value="Winged helix' DNA-binding domain"/>
    <property type="match status" value="1"/>
</dbReference>
<feature type="domain" description="HTH marR-type" evidence="1">
    <location>
        <begin position="17"/>
        <end position="148"/>
    </location>
</feature>